<dbReference type="Proteomes" id="UP000186720">
    <property type="component" value="Unassembled WGS sequence"/>
</dbReference>
<comment type="caution">
    <text evidence="1">The sequence shown here is derived from an EMBL/GenBank/DDBJ whole genome shotgun (WGS) entry which is preliminary data.</text>
</comment>
<proteinExistence type="predicted"/>
<evidence type="ECO:0008006" key="3">
    <source>
        <dbReference type="Google" id="ProtNLM"/>
    </source>
</evidence>
<protein>
    <recommendedName>
        <fullName evidence="3">DinB-like domain-containing protein</fullName>
    </recommendedName>
</protein>
<accession>A0A1Q6A236</accession>
<organism evidence="1 2">
    <name type="scientific">Mucilaginibacter polytrichastri</name>
    <dbReference type="NCBI Taxonomy" id="1302689"/>
    <lineage>
        <taxon>Bacteria</taxon>
        <taxon>Pseudomonadati</taxon>
        <taxon>Bacteroidota</taxon>
        <taxon>Sphingobacteriia</taxon>
        <taxon>Sphingobacteriales</taxon>
        <taxon>Sphingobacteriaceae</taxon>
        <taxon>Mucilaginibacter</taxon>
    </lineage>
</organism>
<dbReference type="PANTHER" id="PTHR39473:SF1">
    <property type="entry name" value="DINB-LIKE DOMAIN-CONTAINING PROTEIN"/>
    <property type="match status" value="1"/>
</dbReference>
<keyword evidence="2" id="KW-1185">Reference proteome</keyword>
<evidence type="ECO:0000313" key="2">
    <source>
        <dbReference type="Proteomes" id="UP000186720"/>
    </source>
</evidence>
<name>A0A1Q6A236_9SPHI</name>
<gene>
    <name evidence="1" type="ORF">RG47T_3540</name>
</gene>
<dbReference type="PANTHER" id="PTHR39473">
    <property type="match status" value="1"/>
</dbReference>
<dbReference type="AlphaFoldDB" id="A0A1Q6A236"/>
<reference evidence="1 2" key="1">
    <citation type="submission" date="2016-11" db="EMBL/GenBank/DDBJ databases">
        <title>Whole Genome Sequencing of Mucilaginibacter polytrichastri RG4-7(T) isolated from the moss sample.</title>
        <authorList>
            <person name="Li Y."/>
        </authorList>
    </citation>
    <scope>NUCLEOTIDE SEQUENCE [LARGE SCALE GENOMIC DNA]</scope>
    <source>
        <strain evidence="1 2">RG4-7</strain>
    </source>
</reference>
<sequence>MEQLQFVLDGLTNEQYAQPVSVLSGSTTGQHTRHILEFFIELNQGYVSGIVNYDKRTRNRMIETDKNFAIKTLLEIVAGLVKPDRELLLHVEYLESDPEPIPVFTNYSRELVYNLEHMVHHMALIRIGVNAVADLEIPEGFGIAASTLKFRKACAQ</sequence>
<evidence type="ECO:0000313" key="1">
    <source>
        <dbReference type="EMBL" id="OKS88076.1"/>
    </source>
</evidence>
<dbReference type="STRING" id="1302689.RG47T_3540"/>
<dbReference type="EMBL" id="MPPL01000001">
    <property type="protein sequence ID" value="OKS88076.1"/>
    <property type="molecule type" value="Genomic_DNA"/>
</dbReference>